<keyword evidence="1" id="KW-0732">Signal</keyword>
<dbReference type="InterPro" id="IPR032812">
    <property type="entry name" value="SbsA_Ig"/>
</dbReference>
<evidence type="ECO:0000313" key="7">
    <source>
        <dbReference type="Proteomes" id="UP000034175"/>
    </source>
</evidence>
<dbReference type="InterPro" id="IPR011936">
    <property type="entry name" value="Myxo_disulph_rpt"/>
</dbReference>
<dbReference type="SUPFAM" id="SSF81296">
    <property type="entry name" value="E set domains"/>
    <property type="match status" value="2"/>
</dbReference>
<evidence type="ECO:0000259" key="4">
    <source>
        <dbReference type="Pfam" id="PF01833"/>
    </source>
</evidence>
<dbReference type="InterPro" id="IPR002909">
    <property type="entry name" value="IPT_dom"/>
</dbReference>
<evidence type="ECO:0000313" key="6">
    <source>
        <dbReference type="EMBL" id="KKU25361.1"/>
    </source>
</evidence>
<gene>
    <name evidence="6" type="ORF">UX39_C0032G0003</name>
</gene>
<evidence type="ECO:0000256" key="1">
    <source>
        <dbReference type="ARBA" id="ARBA00022729"/>
    </source>
</evidence>
<evidence type="ECO:0000256" key="3">
    <source>
        <dbReference type="ARBA" id="ARBA00023157"/>
    </source>
</evidence>
<name>A0A0G1NXZ7_9BACT</name>
<dbReference type="Pfam" id="PF13205">
    <property type="entry name" value="Big_5"/>
    <property type="match status" value="1"/>
</dbReference>
<sequence>MKFLGNINDPSDDVEASLASCNEIASWTPTRVIIQVPEKAEEGPISLETSIGKDRTDDGRGWTGIMDPTGSSLPGLCGLAPGSGRNGTSIRIIGTRFGETPGAFSFTRGTQSPVSGVVTSWTPTAIVGVVPEVGPGFSDVKVHVSSLVSNAVRFVVVGPEAGTQPIITSVSPTSGPAGTYVTISGSNFGSQQGNVVFTKNSENDLWANGSIDFPAGCDINYWTNNQIIIKVPTAYNTSPVVQVAQEAHDITVRRGGASPATSAPTPFQITSGAPGPGVCAVNPASGPENSLVTFLGERFGTISNTLGKFFSGGTTSTNVPIMISSSSPSFVSGGEARVRVPVGAKTGPATVEVSGVAANNSVNFRVFDCRNASDGCNSVGANLQCCGNGTCSASCQNTITSAGFAWYFSTGPVPRVPTLLYECSAGLDGSPSPWGDRVHGTNACVNSLIVGRFTLHIDSATINNDNVKVYRCTATGDDPCLTKESIPSSGITTSNWSDPSPGTRQGSKFTFTPTSALLPNTWYKVELSTAIKASESGNQSLLEDSACGNGLAYCWKFKTRGADVDQGICRVGSVLVNPAQETIIEDNAQADYDASVQAQGDSCITINPAAYNFNWTMNAVGGPTSNSYAQITEDGTNQFEAVATALAETPSGNPTLVFVNIPEESVNSSGQLTIDFTDPGIIKKWPDCNGACIDASIGAEFNTAMDAESLTAAGAITVWKCGNESCSWFLDIVDGEVEPQSIADPADPANLLLNRKFVFRHDDFAPNTYYKVIVSREITSESGVPLSKTYAQNYSWIFKTKNDTLPCGVARVEMRPESARVGVVGARVVYNAVPFGAPDECSREGQELVASSYDWGWTSADSRVATLVDGGAVKTARNLPPGCSSLCLHTGASGQDGVDAVCGDDALEPNLGEECDEGDIAAGDGCSPVCLNEGSRATGTSYATCGNGGSCTPGITGHCADATAAACGERAGLCAPGVACVPSCSTSETCSTQGFCIETFEDCDDGNLIDGDGCSSHCLNEGSSAARGVTCSGDGLGIGEDCDDGSRGCSGMCLRTGSHPEPFSLCGNGDVEPGEDCDDGNLVNDDGCSSRCLNEGTNPTQCGNGATDDGEDCDDHKNLDGDGCSARCLFEGSSIFYGTASFCGDGILGTGEECEALTTSGDGKTDARQTAEAVGAGEVVAGVQTTQIIATEIDSGEPGSATFGLQCGFSSDNECRVRSGEAFISSPTTHGVGENGCCSARPSVNEHEPIGEHACRNALIKVVFNSAMDLGSFDRNILVARADSHCDSPETVLPASGAVSLGTRAPVAIFENTFFGNLSGLYNKVANFARSLIPVVFADDTGSVPGVWCAGAVEGTVRGIESGANSSTLLFELKDVLEPHTWYRVRVVGDVPGAADDVRGVKSALGVGSNGDYQWEFHTRGAILIIL</sequence>
<dbReference type="NCBIfam" id="TIGR02232">
    <property type="entry name" value="myxo_disulf_rpt"/>
    <property type="match status" value="4"/>
</dbReference>
<keyword evidence="3" id="KW-1015">Disulfide bond</keyword>
<comment type="caution">
    <text evidence="6">The sequence shown here is derived from an EMBL/GenBank/DDBJ whole genome shotgun (WGS) entry which is preliminary data.</text>
</comment>
<accession>A0A0G1NXZ7</accession>
<evidence type="ECO:0000259" key="5">
    <source>
        <dbReference type="Pfam" id="PF13205"/>
    </source>
</evidence>
<dbReference type="InterPro" id="IPR014756">
    <property type="entry name" value="Ig_E-set"/>
</dbReference>
<feature type="domain" description="SbsA Ig-like" evidence="5">
    <location>
        <begin position="441"/>
        <end position="559"/>
    </location>
</feature>
<reference evidence="6 7" key="1">
    <citation type="journal article" date="2015" name="Nature">
        <title>rRNA introns, odd ribosomes, and small enigmatic genomes across a large radiation of phyla.</title>
        <authorList>
            <person name="Brown C.T."/>
            <person name="Hug L.A."/>
            <person name="Thomas B.C."/>
            <person name="Sharon I."/>
            <person name="Castelle C.J."/>
            <person name="Singh A."/>
            <person name="Wilkins M.J."/>
            <person name="Williams K.H."/>
            <person name="Banfield J.F."/>
        </authorList>
    </citation>
    <scope>NUCLEOTIDE SEQUENCE [LARGE SCALE GENOMIC DNA]</scope>
</reference>
<proteinExistence type="predicted"/>
<dbReference type="Gene3D" id="2.60.40.10">
    <property type="entry name" value="Immunoglobulins"/>
    <property type="match status" value="3"/>
</dbReference>
<dbReference type="CDD" id="cd00102">
    <property type="entry name" value="IPT"/>
    <property type="match status" value="1"/>
</dbReference>
<dbReference type="Pfam" id="PF01833">
    <property type="entry name" value="TIG"/>
    <property type="match status" value="1"/>
</dbReference>
<protein>
    <submittedName>
        <fullName evidence="6">Uncharacterized protein</fullName>
    </submittedName>
</protein>
<evidence type="ECO:0000256" key="2">
    <source>
        <dbReference type="ARBA" id="ARBA00022737"/>
    </source>
</evidence>
<keyword evidence="2" id="KW-0677">Repeat</keyword>
<dbReference type="InterPro" id="IPR013783">
    <property type="entry name" value="Ig-like_fold"/>
</dbReference>
<organism evidence="6 7">
    <name type="scientific">Candidatus Magasanikbacteria bacterium GW2011_GWA2_46_17</name>
    <dbReference type="NCBI Taxonomy" id="1619042"/>
    <lineage>
        <taxon>Bacteria</taxon>
        <taxon>Candidatus Magasanikiibacteriota</taxon>
    </lineage>
</organism>
<feature type="domain" description="IPT/TIG" evidence="4">
    <location>
        <begin position="165"/>
        <end position="268"/>
    </location>
</feature>
<dbReference type="EMBL" id="LCMA01000032">
    <property type="protein sequence ID" value="KKU25361.1"/>
    <property type="molecule type" value="Genomic_DNA"/>
</dbReference>
<dbReference type="Proteomes" id="UP000034175">
    <property type="component" value="Unassembled WGS sequence"/>
</dbReference>